<name>A0A2Z2PK70_9HYPH</name>
<accession>A0A2Z2PK70</accession>
<evidence type="ECO:0000256" key="1">
    <source>
        <dbReference type="SAM" id="Phobius"/>
    </source>
</evidence>
<proteinExistence type="predicted"/>
<dbReference type="NCBIfam" id="NF010398">
    <property type="entry name" value="PRK13825.1-2"/>
    <property type="match status" value="2"/>
</dbReference>
<feature type="transmembrane region" description="Helical" evidence="1">
    <location>
        <begin position="99"/>
        <end position="120"/>
    </location>
</feature>
<sequence>MIVGILDRFPTRAFSAWRGRSSLSNHSWRRSCLLIAVSVACGWTAWSGHVLALPVAVLFPALWAMSPSRLTAALVSAGYFLAASRGLPQGVANFYAADLWPGLLLWAAASLSFAGVHAALWKGRPEGKSPGEGRTGMAMAARYLAAAMLMGLPPLGITGWAHPLTATGVLFPGWGWCGLVAMTAGLAMMTSRYWPAVAIFLGGFWLWSAATWTSPNLPEGWKGVDLEQGEKLGRDGSLDYHRDLIGLPQGVANFYAADLWPGLALWVMASASFVIVHAVCWTKPRGGDSSGKRGTDAARALRYLLAMALTGLPPFGITGWAHPLTAAGVLFPGRGWSGLGATAILLVLMTGRRWQIAVAVLGGLYVWSATNWTPPKLTPGWMAVDLKRGGDLGRDGSLNYHRDLIATVRRTIAEQPDVHVAVLPESALGFWTPTVARLWREGLRGSDRIVIAGAAVVDPKGYDNVMVAISADKSNILYRERMPVPGSMWQPWLPWTGQGGGARADFFGNPVVEVDGARVAPLICYEQLILWPILQSMLHSPEVIVAVGNGWWTENTSIVAIQKASVSAWARLFDLPVVMTFNT</sequence>
<dbReference type="Pfam" id="PF00795">
    <property type="entry name" value="CN_hydrolase"/>
    <property type="match status" value="2"/>
</dbReference>
<feature type="transmembrane region" description="Helical" evidence="1">
    <location>
        <begin position="303"/>
        <end position="321"/>
    </location>
</feature>
<geneLocation type="plasmid" evidence="3">
    <name>pTi_CFBP2788</name>
</geneLocation>
<keyword evidence="3" id="KW-0614">Plasmid</keyword>
<evidence type="ECO:0000259" key="2">
    <source>
        <dbReference type="PROSITE" id="PS50263"/>
    </source>
</evidence>
<dbReference type="InterPro" id="IPR003010">
    <property type="entry name" value="C-N_Hydrolase"/>
</dbReference>
<dbReference type="AlphaFoldDB" id="A0A2Z2PK70"/>
<dbReference type="PROSITE" id="PS50263">
    <property type="entry name" value="CN_HYDROLASE"/>
    <property type="match status" value="1"/>
</dbReference>
<reference evidence="3" key="1">
    <citation type="submission" date="2016-10" db="EMBL/GenBank/DDBJ databases">
        <title>Agrobacterium Ti plasmids: Classification based on T-DNA and Vir regions organization.</title>
        <authorList>
            <person name="Nabi N."/>
            <person name="Vial L."/>
            <person name="Ben Hafsa A."/>
            <person name="Chapulliot D."/>
            <person name="Berard A."/>
            <person name="Chauveau A."/>
            <person name="Le Paslier M.-C."/>
            <person name="Harzallah Skhiri F."/>
            <person name="Brunel D."/>
            <person name="Nesme X."/>
            <person name="Chaouachi M."/>
        </authorList>
    </citation>
    <scope>NUCLEOTIDE SEQUENCE</scope>
    <source>
        <strain evidence="3">CFBP2788</strain>
        <plasmid evidence="3">pTi_CFBP2788</plasmid>
    </source>
</reference>
<feature type="transmembrane region" description="Helical" evidence="1">
    <location>
        <begin position="193"/>
        <end position="212"/>
    </location>
</feature>
<organism evidence="3">
    <name type="scientific">Agrobacterium fabrum</name>
    <dbReference type="NCBI Taxonomy" id="1176649"/>
    <lineage>
        <taxon>Bacteria</taxon>
        <taxon>Pseudomonadati</taxon>
        <taxon>Pseudomonadota</taxon>
        <taxon>Alphaproteobacteria</taxon>
        <taxon>Hyphomicrobiales</taxon>
        <taxon>Rhizobiaceae</taxon>
        <taxon>Rhizobium/Agrobacterium group</taxon>
        <taxon>Agrobacterium</taxon>
        <taxon>Agrobacterium tumefaciens complex</taxon>
    </lineage>
</organism>
<dbReference type="InterPro" id="IPR036526">
    <property type="entry name" value="C-N_Hydrolase_sf"/>
</dbReference>
<keyword evidence="1" id="KW-1133">Transmembrane helix</keyword>
<dbReference type="EMBL" id="KY000032">
    <property type="protein sequence ID" value="ASK42012.1"/>
    <property type="molecule type" value="Genomic_DNA"/>
</dbReference>
<keyword evidence="1" id="KW-0472">Membrane</keyword>
<evidence type="ECO:0000313" key="3">
    <source>
        <dbReference type="EMBL" id="ASK42012.1"/>
    </source>
</evidence>
<feature type="transmembrane region" description="Helical" evidence="1">
    <location>
        <begin position="33"/>
        <end position="63"/>
    </location>
</feature>
<feature type="transmembrane region" description="Helical" evidence="1">
    <location>
        <begin position="263"/>
        <end position="282"/>
    </location>
</feature>
<feature type="transmembrane region" description="Helical" evidence="1">
    <location>
        <begin position="167"/>
        <end position="186"/>
    </location>
</feature>
<dbReference type="SUPFAM" id="SSF56317">
    <property type="entry name" value="Carbon-nitrogen hydrolase"/>
    <property type="match status" value="1"/>
</dbReference>
<feature type="domain" description="CN hydrolase" evidence="2">
    <location>
        <begin position="375"/>
        <end position="583"/>
    </location>
</feature>
<dbReference type="Gene3D" id="3.60.110.10">
    <property type="entry name" value="Carbon-nitrogen hydrolase"/>
    <property type="match status" value="1"/>
</dbReference>
<protein>
    <recommendedName>
        <fullName evidence="2">CN hydrolase domain-containing protein</fullName>
    </recommendedName>
</protein>
<feature type="transmembrane region" description="Helical" evidence="1">
    <location>
        <begin position="141"/>
        <end position="161"/>
    </location>
</feature>
<keyword evidence="1" id="KW-0812">Transmembrane</keyword>
<feature type="transmembrane region" description="Helical" evidence="1">
    <location>
        <begin position="333"/>
        <end position="351"/>
    </location>
</feature>